<reference evidence="1" key="1">
    <citation type="submission" date="2021-08" db="EMBL/GenBank/DDBJ databases">
        <title>WGS assembly of Ceratopteris richardii.</title>
        <authorList>
            <person name="Marchant D.B."/>
            <person name="Chen G."/>
            <person name="Jenkins J."/>
            <person name="Shu S."/>
            <person name="Leebens-Mack J."/>
            <person name="Grimwood J."/>
            <person name="Schmutz J."/>
            <person name="Soltis P."/>
            <person name="Soltis D."/>
            <person name="Chen Z.-H."/>
        </authorList>
    </citation>
    <scope>NUCLEOTIDE SEQUENCE</scope>
    <source>
        <strain evidence="1">Whitten #5841</strain>
        <tissue evidence="1">Leaf</tissue>
    </source>
</reference>
<comment type="caution">
    <text evidence="1">The sequence shown here is derived from an EMBL/GenBank/DDBJ whole genome shotgun (WGS) entry which is preliminary data.</text>
</comment>
<sequence>MHIRGDRREKNTSNLGAAYLSSVGEPLNIERGGSSAAAKSASHAAPQAALGSIKRASLDVKRQFTICRGGGHSADVLLWRKKNLSLRFLSAAWLYGCSLNEISLLFRSLRGLMRWC</sequence>
<dbReference type="Proteomes" id="UP000825935">
    <property type="component" value="Chromosome 21"/>
</dbReference>
<dbReference type="EMBL" id="CM035426">
    <property type="protein sequence ID" value="KAH7315162.1"/>
    <property type="molecule type" value="Genomic_DNA"/>
</dbReference>
<name>A0A8T2SCC2_CERRI</name>
<gene>
    <name evidence="1" type="ORF">KP509_21G036700</name>
</gene>
<organism evidence="1 2">
    <name type="scientific">Ceratopteris richardii</name>
    <name type="common">Triangle waterfern</name>
    <dbReference type="NCBI Taxonomy" id="49495"/>
    <lineage>
        <taxon>Eukaryota</taxon>
        <taxon>Viridiplantae</taxon>
        <taxon>Streptophyta</taxon>
        <taxon>Embryophyta</taxon>
        <taxon>Tracheophyta</taxon>
        <taxon>Polypodiopsida</taxon>
        <taxon>Polypodiidae</taxon>
        <taxon>Polypodiales</taxon>
        <taxon>Pteridineae</taxon>
        <taxon>Pteridaceae</taxon>
        <taxon>Parkerioideae</taxon>
        <taxon>Ceratopteris</taxon>
    </lineage>
</organism>
<dbReference type="AlphaFoldDB" id="A0A8T2SCC2"/>
<evidence type="ECO:0000313" key="2">
    <source>
        <dbReference type="Proteomes" id="UP000825935"/>
    </source>
</evidence>
<protein>
    <submittedName>
        <fullName evidence="1">Uncharacterized protein</fullName>
    </submittedName>
</protein>
<accession>A0A8T2SCC2</accession>
<proteinExistence type="predicted"/>
<keyword evidence="2" id="KW-1185">Reference proteome</keyword>
<evidence type="ECO:0000313" key="1">
    <source>
        <dbReference type="EMBL" id="KAH7315162.1"/>
    </source>
</evidence>